<keyword evidence="3" id="KW-0325">Glycoprotein</keyword>
<dbReference type="InterPro" id="IPR019819">
    <property type="entry name" value="Carboxylesterase_B_CS"/>
</dbReference>
<dbReference type="AlphaFoldDB" id="A0AAV6VNZ3"/>
<dbReference type="EMBL" id="JAFNEN010000041">
    <property type="protein sequence ID" value="KAG8198405.1"/>
    <property type="molecule type" value="Genomic_DNA"/>
</dbReference>
<proteinExistence type="inferred from homology"/>
<comment type="caution">
    <text evidence="7">The sequence shown here is derived from an EMBL/GenBank/DDBJ whole genome shotgun (WGS) entry which is preliminary data.</text>
</comment>
<dbReference type="InterPro" id="IPR029058">
    <property type="entry name" value="AB_hydrolase_fold"/>
</dbReference>
<evidence type="ECO:0000256" key="4">
    <source>
        <dbReference type="SAM" id="Phobius"/>
    </source>
</evidence>
<evidence type="ECO:0000256" key="5">
    <source>
        <dbReference type="SAM" id="SignalP"/>
    </source>
</evidence>
<reference evidence="7 8" key="1">
    <citation type="journal article" date="2022" name="Nat. Ecol. Evol.">
        <title>A masculinizing supergene underlies an exaggerated male reproductive morph in a spider.</title>
        <authorList>
            <person name="Hendrickx F."/>
            <person name="De Corte Z."/>
            <person name="Sonet G."/>
            <person name="Van Belleghem S.M."/>
            <person name="Kostlbacher S."/>
            <person name="Vangestel C."/>
        </authorList>
    </citation>
    <scope>NUCLEOTIDE SEQUENCE [LARGE SCALE GENOMIC DNA]</scope>
    <source>
        <strain evidence="7">W744_W776</strain>
    </source>
</reference>
<feature type="transmembrane region" description="Helical" evidence="4">
    <location>
        <begin position="582"/>
        <end position="606"/>
    </location>
</feature>
<dbReference type="InterPro" id="IPR051093">
    <property type="entry name" value="Neuroligin/BSAL"/>
</dbReference>
<evidence type="ECO:0000313" key="7">
    <source>
        <dbReference type="EMBL" id="KAG8198405.1"/>
    </source>
</evidence>
<accession>A0AAV6VNZ3</accession>
<organism evidence="7 8">
    <name type="scientific">Oedothorax gibbosus</name>
    <dbReference type="NCBI Taxonomy" id="931172"/>
    <lineage>
        <taxon>Eukaryota</taxon>
        <taxon>Metazoa</taxon>
        <taxon>Ecdysozoa</taxon>
        <taxon>Arthropoda</taxon>
        <taxon>Chelicerata</taxon>
        <taxon>Arachnida</taxon>
        <taxon>Araneae</taxon>
        <taxon>Araneomorphae</taxon>
        <taxon>Entelegynae</taxon>
        <taxon>Araneoidea</taxon>
        <taxon>Linyphiidae</taxon>
        <taxon>Erigoninae</taxon>
        <taxon>Oedothorax</taxon>
    </lineage>
</organism>
<keyword evidence="2 5" id="KW-0732">Signal</keyword>
<dbReference type="Gene3D" id="3.40.50.1820">
    <property type="entry name" value="alpha/beta hydrolase"/>
    <property type="match status" value="1"/>
</dbReference>
<gene>
    <name evidence="7" type="ORF">JTE90_021646</name>
</gene>
<sequence length="618" mass="68914">MLSKAIIVLSLFLAGSTQSIKESNLVVQTSTGVLKGKSRTLLDKNLRLFLGVPYATPPVGPLRFLPPTELETPSAVRETIDFAAACFQPRHEESVISPLLTPNKVRISEDCLYLNIYAPDTNATNLPVMMWLPGEGYDYADPQQFDGSYLAAEGNVIVITVNYRVAVFGFLGSNTKDAPGNVGLLDQRMALDWVRQNVAEFGGNPENVTLFGRFTGSMSAAIHAFSPINKQQPLFRRVILQSGVPEGDWVFDRNPLNSTHSLAKATKCDFPSLKNTIECLRGVPADQLLKEAMKLPQSFRPVMDLNLVRESFFKSVSKSAKVDILFGLNNDEGSLCTITLKAMNSPLYKKVLNQKLSAEELSQLIQENMLNVYKLNDTLLNKLANYEYSPSSGQRVRDLYIKFCGDIYIYSKMQKLADIASEKGLNTYMYELAHRPSFSIQPKFIRAGHGDDVLYAFGLPLGIKNLPKGEVRLTRRMIQAFTSFARTGNPNVQTETYWPRYTFLDKKVMYFQDSTMTVDKSSHSKAVTFWEDIIPSAQARVCPLQPMTAALHSPDVNNLQETSPEAKTLFLGTYIGLPTAEYILFGLAVISAGLFMMTIAVIVMFLKERKGGHFSRIF</sequence>
<feature type="signal peptide" evidence="5">
    <location>
        <begin position="1"/>
        <end position="19"/>
    </location>
</feature>
<dbReference type="Proteomes" id="UP000827092">
    <property type="component" value="Unassembled WGS sequence"/>
</dbReference>
<comment type="similarity">
    <text evidence="1">Belongs to the type-B carboxylesterase/lipase family.</text>
</comment>
<evidence type="ECO:0000259" key="6">
    <source>
        <dbReference type="Pfam" id="PF00135"/>
    </source>
</evidence>
<feature type="chain" id="PRO_5043899546" description="Carboxylesterase type B domain-containing protein" evidence="5">
    <location>
        <begin position="20"/>
        <end position="618"/>
    </location>
</feature>
<dbReference type="PROSITE" id="PS00941">
    <property type="entry name" value="CARBOXYLESTERASE_B_2"/>
    <property type="match status" value="1"/>
</dbReference>
<protein>
    <recommendedName>
        <fullName evidence="6">Carboxylesterase type B domain-containing protein</fullName>
    </recommendedName>
</protein>
<keyword evidence="4" id="KW-0812">Transmembrane</keyword>
<evidence type="ECO:0000256" key="2">
    <source>
        <dbReference type="ARBA" id="ARBA00022729"/>
    </source>
</evidence>
<dbReference type="SUPFAM" id="SSF53474">
    <property type="entry name" value="alpha/beta-Hydrolases"/>
    <property type="match status" value="1"/>
</dbReference>
<name>A0AAV6VNZ3_9ARAC</name>
<feature type="domain" description="Carboxylesterase type B" evidence="6">
    <location>
        <begin position="24"/>
        <end position="530"/>
    </location>
</feature>
<keyword evidence="4" id="KW-1133">Transmembrane helix</keyword>
<keyword evidence="4" id="KW-0472">Membrane</keyword>
<dbReference type="InterPro" id="IPR002018">
    <property type="entry name" value="CarbesteraseB"/>
</dbReference>
<evidence type="ECO:0000256" key="1">
    <source>
        <dbReference type="ARBA" id="ARBA00005964"/>
    </source>
</evidence>
<evidence type="ECO:0000313" key="8">
    <source>
        <dbReference type="Proteomes" id="UP000827092"/>
    </source>
</evidence>
<evidence type="ECO:0000256" key="3">
    <source>
        <dbReference type="ARBA" id="ARBA00023180"/>
    </source>
</evidence>
<dbReference type="PANTHER" id="PTHR43903">
    <property type="entry name" value="NEUROLIGIN"/>
    <property type="match status" value="1"/>
</dbReference>
<dbReference type="Pfam" id="PF00135">
    <property type="entry name" value="COesterase"/>
    <property type="match status" value="1"/>
</dbReference>
<keyword evidence="8" id="KW-1185">Reference proteome</keyword>